<reference evidence="4 5" key="1">
    <citation type="submission" date="2018-04" db="EMBL/GenBank/DDBJ databases">
        <title>The genome of golden apple snail Pomacea canaliculata provides insight into stress tolerance and invasive adaptation.</title>
        <authorList>
            <person name="Liu C."/>
            <person name="Liu B."/>
            <person name="Ren Y."/>
            <person name="Zhang Y."/>
            <person name="Wang H."/>
            <person name="Li S."/>
            <person name="Jiang F."/>
            <person name="Yin L."/>
            <person name="Zhang G."/>
            <person name="Qian W."/>
            <person name="Fan W."/>
        </authorList>
    </citation>
    <scope>NUCLEOTIDE SEQUENCE [LARGE SCALE GENOMIC DNA]</scope>
    <source>
        <strain evidence="4">SZHN2017</strain>
        <tissue evidence="4">Muscle</tissue>
    </source>
</reference>
<keyword evidence="5" id="KW-1185">Reference proteome</keyword>
<evidence type="ECO:0000256" key="2">
    <source>
        <dbReference type="SAM" id="MobiDB-lite"/>
    </source>
</evidence>
<dbReference type="PANTHER" id="PTHR46888">
    <property type="entry name" value="ZINC KNUCKLE DOMAINCONTAINING PROTEIN-RELATED"/>
    <property type="match status" value="1"/>
</dbReference>
<keyword evidence="1" id="KW-0863">Zinc-finger</keyword>
<gene>
    <name evidence="4" type="ORF">C0Q70_10505</name>
</gene>
<dbReference type="Gene3D" id="4.10.60.10">
    <property type="entry name" value="Zinc finger, CCHC-type"/>
    <property type="match status" value="2"/>
</dbReference>
<proteinExistence type="predicted"/>
<dbReference type="GO" id="GO:0008270">
    <property type="term" value="F:zinc ion binding"/>
    <property type="evidence" value="ECO:0007669"/>
    <property type="project" value="UniProtKB-KW"/>
</dbReference>
<evidence type="ECO:0000256" key="1">
    <source>
        <dbReference type="PROSITE-ProRule" id="PRU00047"/>
    </source>
</evidence>
<dbReference type="AlphaFoldDB" id="A0A2T7P3E0"/>
<dbReference type="InterPro" id="IPR036875">
    <property type="entry name" value="Znf_CCHC_sf"/>
</dbReference>
<dbReference type="PROSITE" id="PS50158">
    <property type="entry name" value="ZF_CCHC"/>
    <property type="match status" value="2"/>
</dbReference>
<dbReference type="SUPFAM" id="SSF57756">
    <property type="entry name" value="Retrovirus zinc finger-like domains"/>
    <property type="match status" value="2"/>
</dbReference>
<accession>A0A2T7P3E0</accession>
<feature type="domain" description="CCHC-type" evidence="3">
    <location>
        <begin position="120"/>
        <end position="133"/>
    </location>
</feature>
<evidence type="ECO:0000313" key="5">
    <source>
        <dbReference type="Proteomes" id="UP000245119"/>
    </source>
</evidence>
<feature type="region of interest" description="Disordered" evidence="2">
    <location>
        <begin position="54"/>
        <end position="94"/>
    </location>
</feature>
<feature type="region of interest" description="Disordered" evidence="2">
    <location>
        <begin position="185"/>
        <end position="205"/>
    </location>
</feature>
<dbReference type="Proteomes" id="UP000245119">
    <property type="component" value="Linkage Group LG6"/>
</dbReference>
<dbReference type="GO" id="GO:0003676">
    <property type="term" value="F:nucleic acid binding"/>
    <property type="evidence" value="ECO:0007669"/>
    <property type="project" value="InterPro"/>
</dbReference>
<dbReference type="InterPro" id="IPR001878">
    <property type="entry name" value="Znf_CCHC"/>
</dbReference>
<feature type="domain" description="CCHC-type" evidence="3">
    <location>
        <begin position="171"/>
        <end position="186"/>
    </location>
</feature>
<sequence length="227" mass="26436">MRKSDVRLQNLSIYLRERDSSTVDALAEYAEHYRTVHSNKCLARRTETSRFANVTCDSQPSSTPSQRNRCPTTSRKRQGYMKASSYRESGKDKLSPRFFSTHRLRDDPNHQAPQTSWRQCYNCKQYGHIARNCLYQRAQYLGPNRVILRRKNQKEATSSGDRLRWTSQRQCYTCEGFGHIAKKCPNHKHEDPTSGNEKRDSEDTKNEMLEGREVCHGPVRASCVCFF</sequence>
<dbReference type="SMART" id="SM00343">
    <property type="entry name" value="ZnF_C2HC"/>
    <property type="match status" value="2"/>
</dbReference>
<dbReference type="OrthoDB" id="10051775at2759"/>
<organism evidence="4 5">
    <name type="scientific">Pomacea canaliculata</name>
    <name type="common">Golden apple snail</name>
    <dbReference type="NCBI Taxonomy" id="400727"/>
    <lineage>
        <taxon>Eukaryota</taxon>
        <taxon>Metazoa</taxon>
        <taxon>Spiralia</taxon>
        <taxon>Lophotrochozoa</taxon>
        <taxon>Mollusca</taxon>
        <taxon>Gastropoda</taxon>
        <taxon>Caenogastropoda</taxon>
        <taxon>Architaenioglossa</taxon>
        <taxon>Ampullarioidea</taxon>
        <taxon>Ampullariidae</taxon>
        <taxon>Pomacea</taxon>
    </lineage>
</organism>
<feature type="compositionally biased region" description="Basic and acidic residues" evidence="2">
    <location>
        <begin position="187"/>
        <end position="205"/>
    </location>
</feature>
<evidence type="ECO:0000313" key="4">
    <source>
        <dbReference type="EMBL" id="PVD27929.1"/>
    </source>
</evidence>
<dbReference type="PANTHER" id="PTHR46888:SF1">
    <property type="entry name" value="RIBONUCLEASE H"/>
    <property type="match status" value="1"/>
</dbReference>
<dbReference type="EMBL" id="PZQS01000006">
    <property type="protein sequence ID" value="PVD27929.1"/>
    <property type="molecule type" value="Genomic_DNA"/>
</dbReference>
<evidence type="ECO:0000259" key="3">
    <source>
        <dbReference type="PROSITE" id="PS50158"/>
    </source>
</evidence>
<feature type="compositionally biased region" description="Polar residues" evidence="2">
    <location>
        <begin position="54"/>
        <end position="73"/>
    </location>
</feature>
<protein>
    <recommendedName>
        <fullName evidence="3">CCHC-type domain-containing protein</fullName>
    </recommendedName>
</protein>
<name>A0A2T7P3E0_POMCA</name>
<keyword evidence="1" id="KW-0862">Zinc</keyword>
<dbReference type="Pfam" id="PF00098">
    <property type="entry name" value="zf-CCHC"/>
    <property type="match status" value="2"/>
</dbReference>
<comment type="caution">
    <text evidence="4">The sequence shown here is derived from an EMBL/GenBank/DDBJ whole genome shotgun (WGS) entry which is preliminary data.</text>
</comment>
<keyword evidence="1" id="KW-0479">Metal-binding</keyword>